<dbReference type="InterPro" id="IPR036259">
    <property type="entry name" value="MFS_trans_sf"/>
</dbReference>
<dbReference type="AlphaFoldDB" id="A0A1A6AHU8"/>
<name>A0A1A6AHU8_9TREE</name>
<keyword evidence="6 9" id="KW-0472">Membrane</keyword>
<dbReference type="NCBIfam" id="TIGR00879">
    <property type="entry name" value="SP"/>
    <property type="match status" value="1"/>
</dbReference>
<feature type="transmembrane region" description="Helical" evidence="9">
    <location>
        <begin position="124"/>
        <end position="146"/>
    </location>
</feature>
<dbReference type="Pfam" id="PF00083">
    <property type="entry name" value="Sugar_tr"/>
    <property type="match status" value="1"/>
</dbReference>
<dbReference type="PANTHER" id="PTHR48022:SF52">
    <property type="entry name" value="SUGAR TRANSPORTER, PUTATIVE-RELATED"/>
    <property type="match status" value="1"/>
</dbReference>
<organism evidence="11">
    <name type="scientific">Kwoniella dejecticola CBS 10117</name>
    <dbReference type="NCBI Taxonomy" id="1296121"/>
    <lineage>
        <taxon>Eukaryota</taxon>
        <taxon>Fungi</taxon>
        <taxon>Dikarya</taxon>
        <taxon>Basidiomycota</taxon>
        <taxon>Agaricomycotina</taxon>
        <taxon>Tremellomycetes</taxon>
        <taxon>Tremellales</taxon>
        <taxon>Cryptococcaceae</taxon>
        <taxon>Kwoniella</taxon>
    </lineage>
</organism>
<dbReference type="RefSeq" id="XP_018267463.1">
    <property type="nucleotide sequence ID" value="XM_018404809.1"/>
</dbReference>
<evidence type="ECO:0000256" key="4">
    <source>
        <dbReference type="ARBA" id="ARBA00022692"/>
    </source>
</evidence>
<feature type="transmembrane region" description="Helical" evidence="9">
    <location>
        <begin position="28"/>
        <end position="49"/>
    </location>
</feature>
<dbReference type="InterPro" id="IPR005829">
    <property type="entry name" value="Sugar_transporter_CS"/>
</dbReference>
<dbReference type="GO" id="GO:0016020">
    <property type="term" value="C:membrane"/>
    <property type="evidence" value="ECO:0007669"/>
    <property type="project" value="UniProtKB-SubCell"/>
</dbReference>
<dbReference type="GeneID" id="28965149"/>
<dbReference type="InterPro" id="IPR020846">
    <property type="entry name" value="MFS_dom"/>
</dbReference>
<feature type="transmembrane region" description="Helical" evidence="9">
    <location>
        <begin position="99"/>
        <end position="118"/>
    </location>
</feature>
<dbReference type="GO" id="GO:0005351">
    <property type="term" value="F:carbohydrate:proton symporter activity"/>
    <property type="evidence" value="ECO:0007669"/>
    <property type="project" value="TreeGrafter"/>
</dbReference>
<evidence type="ECO:0000256" key="7">
    <source>
        <dbReference type="ARBA" id="ARBA00049119"/>
    </source>
</evidence>
<evidence type="ECO:0000256" key="9">
    <source>
        <dbReference type="SAM" id="Phobius"/>
    </source>
</evidence>
<feature type="transmembrane region" description="Helical" evidence="9">
    <location>
        <begin position="193"/>
        <end position="213"/>
    </location>
</feature>
<dbReference type="PROSITE" id="PS50850">
    <property type="entry name" value="MFS"/>
    <property type="match status" value="1"/>
</dbReference>
<dbReference type="PANTHER" id="PTHR48022">
    <property type="entry name" value="PLASTIDIC GLUCOSE TRANSPORTER 4"/>
    <property type="match status" value="1"/>
</dbReference>
<evidence type="ECO:0000259" key="10">
    <source>
        <dbReference type="PROSITE" id="PS50850"/>
    </source>
</evidence>
<dbReference type="SUPFAM" id="SSF103473">
    <property type="entry name" value="MFS general substrate transporter"/>
    <property type="match status" value="1"/>
</dbReference>
<comment type="similarity">
    <text evidence="2 8">Belongs to the major facilitator superfamily. Sugar transporter (TC 2.A.1.1) family.</text>
</comment>
<comment type="catalytic activity">
    <reaction evidence="7">
        <text>myo-inositol(out) + H(+)(out) = myo-inositol(in) + H(+)(in)</text>
        <dbReference type="Rhea" id="RHEA:60364"/>
        <dbReference type="ChEBI" id="CHEBI:15378"/>
        <dbReference type="ChEBI" id="CHEBI:17268"/>
    </reaction>
</comment>
<evidence type="ECO:0000256" key="5">
    <source>
        <dbReference type="ARBA" id="ARBA00022989"/>
    </source>
</evidence>
<feature type="transmembrane region" description="Helical" evidence="9">
    <location>
        <begin position="282"/>
        <end position="305"/>
    </location>
</feature>
<gene>
    <name evidence="11" type="ORF">I303_01450</name>
    <name evidence="12" type="ORF">I303_101440</name>
</gene>
<dbReference type="InterPro" id="IPR050360">
    <property type="entry name" value="MFS_Sugar_Transporters"/>
</dbReference>
<proteinExistence type="inferred from homology"/>
<feature type="transmembrane region" description="Helical" evidence="9">
    <location>
        <begin position="383"/>
        <end position="407"/>
    </location>
</feature>
<feature type="domain" description="Major facilitator superfamily (MFS) profile" evidence="10">
    <location>
        <begin position="31"/>
        <end position="471"/>
    </location>
</feature>
<evidence type="ECO:0000313" key="13">
    <source>
        <dbReference type="Proteomes" id="UP000078595"/>
    </source>
</evidence>
<dbReference type="InterPro" id="IPR003663">
    <property type="entry name" value="Sugar/inositol_transpt"/>
</dbReference>
<reference evidence="11" key="1">
    <citation type="submission" date="2013-07" db="EMBL/GenBank/DDBJ databases">
        <title>The Genome Sequence of Cryptococcus dejecticola CBS10117.</title>
        <authorList>
            <consortium name="The Broad Institute Genome Sequencing Platform"/>
            <person name="Cuomo C."/>
            <person name="Litvintseva A."/>
            <person name="Chen Y."/>
            <person name="Heitman J."/>
            <person name="Sun S."/>
            <person name="Springer D."/>
            <person name="Dromer F."/>
            <person name="Young S.K."/>
            <person name="Zeng Q."/>
            <person name="Gargeya S."/>
            <person name="Fitzgerald M."/>
            <person name="Abouelleil A."/>
            <person name="Alvarado L."/>
            <person name="Berlin A.M."/>
            <person name="Chapman S.B."/>
            <person name="Dewar J."/>
            <person name="Goldberg J."/>
            <person name="Griggs A."/>
            <person name="Gujja S."/>
            <person name="Hansen M."/>
            <person name="Howarth C."/>
            <person name="Imamovic A."/>
            <person name="Larimer J."/>
            <person name="McCowan C."/>
            <person name="Murphy C."/>
            <person name="Pearson M."/>
            <person name="Priest M."/>
            <person name="Roberts A."/>
            <person name="Saif S."/>
            <person name="Shea T."/>
            <person name="Sykes S."/>
            <person name="Wortman J."/>
            <person name="Nusbaum C."/>
            <person name="Birren B."/>
        </authorList>
    </citation>
    <scope>NUCLEOTIDE SEQUENCE [LARGE SCALE GENOMIC DNA]</scope>
    <source>
        <strain evidence="11">CBS 10117</strain>
    </source>
</reference>
<evidence type="ECO:0000256" key="2">
    <source>
        <dbReference type="ARBA" id="ARBA00010992"/>
    </source>
</evidence>
<evidence type="ECO:0000256" key="6">
    <source>
        <dbReference type="ARBA" id="ARBA00023136"/>
    </source>
</evidence>
<dbReference type="EMBL" id="KI894027">
    <property type="protein sequence ID" value="OBR89621.1"/>
    <property type="molecule type" value="Genomic_DNA"/>
</dbReference>
<dbReference type="PROSITE" id="PS00216">
    <property type="entry name" value="SUGAR_TRANSPORT_1"/>
    <property type="match status" value="1"/>
</dbReference>
<dbReference type="KEGG" id="kdj:28965149"/>
<accession>A0A1A6AHU8</accession>
<feature type="transmembrane region" description="Helical" evidence="9">
    <location>
        <begin position="448"/>
        <end position="467"/>
    </location>
</feature>
<dbReference type="InterPro" id="IPR005828">
    <property type="entry name" value="MFS_sugar_transport-like"/>
</dbReference>
<keyword evidence="5 9" id="KW-1133">Transmembrane helix</keyword>
<evidence type="ECO:0000313" key="11">
    <source>
        <dbReference type="EMBL" id="OBR89621.1"/>
    </source>
</evidence>
<comment type="subcellular location">
    <subcellularLocation>
        <location evidence="1">Membrane</location>
        <topology evidence="1">Multi-pass membrane protein</topology>
    </subcellularLocation>
</comment>
<dbReference type="PRINTS" id="PR00171">
    <property type="entry name" value="SUGRTRNSPORT"/>
</dbReference>
<dbReference type="OrthoDB" id="6133115at2759"/>
<evidence type="ECO:0000256" key="3">
    <source>
        <dbReference type="ARBA" id="ARBA00022448"/>
    </source>
</evidence>
<reference evidence="12" key="3">
    <citation type="submission" date="2024-02" db="EMBL/GenBank/DDBJ databases">
        <title>Comparative genomics of Cryptococcus and Kwoniella reveals pathogenesis evolution and contrasting modes of karyotype evolution via chromosome fusion or intercentromeric recombination.</title>
        <authorList>
            <person name="Coelho M.A."/>
            <person name="David-Palma M."/>
            <person name="Shea T."/>
            <person name="Bowers K."/>
            <person name="McGinley-Smith S."/>
            <person name="Mohammad A.W."/>
            <person name="Gnirke A."/>
            <person name="Yurkov A.M."/>
            <person name="Nowrousian M."/>
            <person name="Sun S."/>
            <person name="Cuomo C.A."/>
            <person name="Heitman J."/>
        </authorList>
    </citation>
    <scope>NUCLEOTIDE SEQUENCE</scope>
    <source>
        <strain evidence="12">CBS 10117</strain>
    </source>
</reference>
<keyword evidence="13" id="KW-1185">Reference proteome</keyword>
<feature type="transmembrane region" description="Helical" evidence="9">
    <location>
        <begin position="158"/>
        <end position="181"/>
    </location>
</feature>
<keyword evidence="4 9" id="KW-0812">Transmembrane</keyword>
<dbReference type="EMBL" id="CP144530">
    <property type="protein sequence ID" value="WWC58895.1"/>
    <property type="molecule type" value="Genomic_DNA"/>
</dbReference>
<keyword evidence="3 8" id="KW-0813">Transport</keyword>
<evidence type="ECO:0000256" key="8">
    <source>
        <dbReference type="RuleBase" id="RU003346"/>
    </source>
</evidence>
<dbReference type="Gene3D" id="1.20.1250.20">
    <property type="entry name" value="MFS general substrate transporter like domains"/>
    <property type="match status" value="1"/>
</dbReference>
<feature type="transmembrane region" description="Helical" evidence="9">
    <location>
        <begin position="349"/>
        <end position="371"/>
    </location>
</feature>
<evidence type="ECO:0000313" key="12">
    <source>
        <dbReference type="EMBL" id="WWC58895.1"/>
    </source>
</evidence>
<dbReference type="VEuPathDB" id="FungiDB:I303_01450"/>
<protein>
    <recommendedName>
        <fullName evidence="10">Major facilitator superfamily (MFS) profile domain-containing protein</fullName>
    </recommendedName>
</protein>
<dbReference type="Proteomes" id="UP000078595">
    <property type="component" value="Chromosome 1"/>
</dbReference>
<dbReference type="FunFam" id="1.20.1250.20:FF:000134">
    <property type="entry name" value="MFS sugar transporter protein"/>
    <property type="match status" value="1"/>
</dbReference>
<evidence type="ECO:0000256" key="1">
    <source>
        <dbReference type="ARBA" id="ARBA00004141"/>
    </source>
</evidence>
<sequence>MGAATPAYAAWQNNTHPTWYKDKGLRRMAVHIMMMYLCIFTFGYDGSLLNGLQTVPRWQKDFNRPAGNALGIIAASFYFPKIVTPIFASYIGDLYGRRASLLVGSVISVAGAFVNTFAHSRGMLIAGRAVLGAGLGMQATIAPTMIQELCHPRLRAVAGGMYLGFFYVGSTTAAWLCFGMINWDNSWAWRLPTIVQVLGTGGIGIYIALGLMVESPRWLVSKGKEEQALRTIANMHANGDLDDELVQHEMTEIKNGLEFDRVNKGNNGYLAFLKTPGNRKRLFVLVVIAASSQLNGVGLVSYYIAPILKLIGITKPSQVAGINGGLAIWNLFNTIIIAQFVERIGRRPLWLTGATGILFAFAVVTGLSGSFAMHRSSSVGTAVIPFLFIFYLFQNMAWAVLANLYVAEILPYGLRSKGMSIYVTTQSVSLAFNQYVNPVAIAAIAWKYYFVYIAIQVLLVIFAYFFLVETKGYTIEEVSRLFDGKNAAEGVVEHAAEGVEHVDADEKGHDEHIESRTTVLK</sequence>
<feature type="transmembrane region" description="Helical" evidence="9">
    <location>
        <begin position="69"/>
        <end position="92"/>
    </location>
</feature>
<feature type="transmembrane region" description="Helical" evidence="9">
    <location>
        <begin position="317"/>
        <end position="337"/>
    </location>
</feature>
<reference evidence="12" key="2">
    <citation type="submission" date="2013-07" db="EMBL/GenBank/DDBJ databases">
        <authorList>
            <consortium name="The Broad Institute Genome Sequencing Platform"/>
            <person name="Cuomo C."/>
            <person name="Litvintseva A."/>
            <person name="Chen Y."/>
            <person name="Heitman J."/>
            <person name="Sun S."/>
            <person name="Springer D."/>
            <person name="Dromer F."/>
            <person name="Young S.K."/>
            <person name="Zeng Q."/>
            <person name="Gargeya S."/>
            <person name="Fitzgerald M."/>
            <person name="Abouelleil A."/>
            <person name="Alvarado L."/>
            <person name="Berlin A.M."/>
            <person name="Chapman S.B."/>
            <person name="Dewar J."/>
            <person name="Goldberg J."/>
            <person name="Griggs A."/>
            <person name="Gujja S."/>
            <person name="Hansen M."/>
            <person name="Howarth C."/>
            <person name="Imamovic A."/>
            <person name="Larimer J."/>
            <person name="McCowan C."/>
            <person name="Murphy C."/>
            <person name="Pearson M."/>
            <person name="Priest M."/>
            <person name="Roberts A."/>
            <person name="Saif S."/>
            <person name="Shea T."/>
            <person name="Sykes S."/>
            <person name="Wortman J."/>
            <person name="Nusbaum C."/>
            <person name="Birren B."/>
        </authorList>
    </citation>
    <scope>NUCLEOTIDE SEQUENCE</scope>
    <source>
        <strain evidence="12">CBS 10117</strain>
    </source>
</reference>